<evidence type="ECO:0000256" key="4">
    <source>
        <dbReference type="ARBA" id="ARBA00022679"/>
    </source>
</evidence>
<evidence type="ECO:0000259" key="9">
    <source>
        <dbReference type="PROSITE" id="PS50109"/>
    </source>
</evidence>
<dbReference type="GO" id="GO:0000155">
    <property type="term" value="F:phosphorelay sensor kinase activity"/>
    <property type="evidence" value="ECO:0007669"/>
    <property type="project" value="InterPro"/>
</dbReference>
<dbReference type="Gene3D" id="3.30.565.10">
    <property type="entry name" value="Histidine kinase-like ATPase, C-terminal domain"/>
    <property type="match status" value="1"/>
</dbReference>
<dbReference type="PANTHER" id="PTHR42878">
    <property type="entry name" value="TWO-COMPONENT HISTIDINE KINASE"/>
    <property type="match status" value="1"/>
</dbReference>
<dbReference type="AlphaFoldDB" id="A0A871YED9"/>
<proteinExistence type="predicted"/>
<keyword evidence="6 10" id="KW-0418">Kinase</keyword>
<gene>
    <name evidence="10" type="ORF">HULAa45C8_00001</name>
</gene>
<dbReference type="PROSITE" id="PS50109">
    <property type="entry name" value="HIS_KIN"/>
    <property type="match status" value="1"/>
</dbReference>
<dbReference type="InterPro" id="IPR003661">
    <property type="entry name" value="HisK_dim/P_dom"/>
</dbReference>
<evidence type="ECO:0000256" key="6">
    <source>
        <dbReference type="ARBA" id="ARBA00022777"/>
    </source>
</evidence>
<dbReference type="EC" id="2.7.13.3" evidence="2"/>
<keyword evidence="7" id="KW-0067">ATP-binding</keyword>
<dbReference type="InterPro" id="IPR004358">
    <property type="entry name" value="Sig_transdc_His_kin-like_C"/>
</dbReference>
<keyword evidence="3" id="KW-0597">Phosphoprotein</keyword>
<keyword evidence="5" id="KW-0547">Nucleotide-binding</keyword>
<evidence type="ECO:0000256" key="7">
    <source>
        <dbReference type="ARBA" id="ARBA00022840"/>
    </source>
</evidence>
<dbReference type="GO" id="GO:0007234">
    <property type="term" value="P:osmosensory signaling via phosphorelay pathway"/>
    <property type="evidence" value="ECO:0007669"/>
    <property type="project" value="TreeGrafter"/>
</dbReference>
<evidence type="ECO:0000256" key="8">
    <source>
        <dbReference type="ARBA" id="ARBA00023012"/>
    </source>
</evidence>
<dbReference type="InterPro" id="IPR036890">
    <property type="entry name" value="HATPase_C_sf"/>
</dbReference>
<dbReference type="PRINTS" id="PR00344">
    <property type="entry name" value="BCTRLSENSOR"/>
</dbReference>
<protein>
    <recommendedName>
        <fullName evidence="2">histidine kinase</fullName>
        <ecNumber evidence="2">2.7.13.3</ecNumber>
    </recommendedName>
</protein>
<dbReference type="CDD" id="cd00082">
    <property type="entry name" value="HisKA"/>
    <property type="match status" value="1"/>
</dbReference>
<dbReference type="InterPro" id="IPR003594">
    <property type="entry name" value="HATPase_dom"/>
</dbReference>
<dbReference type="InterPro" id="IPR050351">
    <property type="entry name" value="BphY/WalK/GraS-like"/>
</dbReference>
<evidence type="ECO:0000313" key="10">
    <source>
        <dbReference type="EMBL" id="QOV08966.1"/>
    </source>
</evidence>
<dbReference type="InterPro" id="IPR005467">
    <property type="entry name" value="His_kinase_dom"/>
</dbReference>
<evidence type="ECO:0000256" key="1">
    <source>
        <dbReference type="ARBA" id="ARBA00000085"/>
    </source>
</evidence>
<sequence length="203" mass="22168">MLTHELKTPLSTIYMRLDEEGKNAQAIKKSISEMNTVIDRCVQANKVQDQKLQVQSDPVDLMLLIDDVVTSAPSPERIEVQSSAQHRLQTDRQLLGIVLSNLVENACKYSAKDSRIDIAVEDLGSQVQLTFKNTTGRAGWPSETRIFEKYYRGSGAQGQAGTGLGLFLVQSLVASLGGRIAYQPTATQVCFVLTLPKSNAGAL</sequence>
<dbReference type="GO" id="GO:0005524">
    <property type="term" value="F:ATP binding"/>
    <property type="evidence" value="ECO:0007669"/>
    <property type="project" value="UniProtKB-KW"/>
</dbReference>
<organism evidence="10">
    <name type="scientific">uncultured beta proteobacterium</name>
    <dbReference type="NCBI Taxonomy" id="86027"/>
    <lineage>
        <taxon>Bacteria</taxon>
        <taxon>Pseudomonadati</taxon>
        <taxon>Pseudomonadota</taxon>
        <taxon>Betaproteobacteria</taxon>
        <taxon>environmental samples</taxon>
    </lineage>
</organism>
<dbReference type="GO" id="GO:0000156">
    <property type="term" value="F:phosphorelay response regulator activity"/>
    <property type="evidence" value="ECO:0007669"/>
    <property type="project" value="TreeGrafter"/>
</dbReference>
<name>A0A871YED9_9PROT</name>
<comment type="catalytic activity">
    <reaction evidence="1">
        <text>ATP + protein L-histidine = ADP + protein N-phospho-L-histidine.</text>
        <dbReference type="EC" id="2.7.13.3"/>
    </reaction>
</comment>
<dbReference type="SMART" id="SM00387">
    <property type="entry name" value="HATPase_c"/>
    <property type="match status" value="1"/>
</dbReference>
<accession>A0A871YED9</accession>
<dbReference type="CDD" id="cd00075">
    <property type="entry name" value="HATPase"/>
    <property type="match status" value="1"/>
</dbReference>
<evidence type="ECO:0000256" key="5">
    <source>
        <dbReference type="ARBA" id="ARBA00022741"/>
    </source>
</evidence>
<keyword evidence="4" id="KW-0808">Transferase</keyword>
<evidence type="ECO:0000256" key="3">
    <source>
        <dbReference type="ARBA" id="ARBA00022553"/>
    </source>
</evidence>
<evidence type="ECO:0000256" key="2">
    <source>
        <dbReference type="ARBA" id="ARBA00012438"/>
    </source>
</evidence>
<dbReference type="PANTHER" id="PTHR42878:SF7">
    <property type="entry name" value="SENSOR HISTIDINE KINASE GLRK"/>
    <property type="match status" value="1"/>
</dbReference>
<reference evidence="10" key="1">
    <citation type="submission" date="2020-10" db="EMBL/GenBank/DDBJ databases">
        <title>Diverse heliorhodopsins detected via functional metagenomics in peat lake Actinobacteria, Chloroflexi and Archaea.</title>
        <authorList>
            <person name="Chazan A."/>
            <person name="Rozenberg A."/>
            <person name="Tahan R."/>
            <person name="Mannen K."/>
            <person name="Nagata T."/>
            <person name="Yaish S."/>
            <person name="Larom S."/>
            <person name="Kandori H."/>
            <person name="Inoue K."/>
            <person name="Beja O."/>
            <person name="Pushkarev A."/>
        </authorList>
    </citation>
    <scope>NUCLEOTIDE SEQUENCE</scope>
</reference>
<keyword evidence="8" id="KW-0902">Two-component regulatory system</keyword>
<dbReference type="Pfam" id="PF02518">
    <property type="entry name" value="HATPase_c"/>
    <property type="match status" value="1"/>
</dbReference>
<dbReference type="SUPFAM" id="SSF55874">
    <property type="entry name" value="ATPase domain of HSP90 chaperone/DNA topoisomerase II/histidine kinase"/>
    <property type="match status" value="1"/>
</dbReference>
<dbReference type="GO" id="GO:0030295">
    <property type="term" value="F:protein kinase activator activity"/>
    <property type="evidence" value="ECO:0007669"/>
    <property type="project" value="TreeGrafter"/>
</dbReference>
<dbReference type="EMBL" id="MW122879">
    <property type="protein sequence ID" value="QOV08966.1"/>
    <property type="molecule type" value="Genomic_DNA"/>
</dbReference>
<feature type="domain" description="Histidine kinase" evidence="9">
    <location>
        <begin position="1"/>
        <end position="199"/>
    </location>
</feature>